<name>E6LQJ3_9FIRM</name>
<evidence type="ECO:0000256" key="1">
    <source>
        <dbReference type="ARBA" id="ARBA00004651"/>
    </source>
</evidence>
<accession>E6LQJ3</accession>
<dbReference type="Pfam" id="PF12911">
    <property type="entry name" value="OppC_N"/>
    <property type="match status" value="1"/>
</dbReference>
<dbReference type="Proteomes" id="UP000003434">
    <property type="component" value="Unassembled WGS sequence"/>
</dbReference>
<keyword evidence="6 7" id="KW-0472">Membrane</keyword>
<feature type="domain" description="ABC transmembrane type-1" evidence="8">
    <location>
        <begin position="76"/>
        <end position="265"/>
    </location>
</feature>
<dbReference type="EMBL" id="AEPW01000086">
    <property type="protein sequence ID" value="EFU75888.1"/>
    <property type="molecule type" value="Genomic_DNA"/>
</dbReference>
<proteinExistence type="inferred from homology"/>
<evidence type="ECO:0000256" key="2">
    <source>
        <dbReference type="ARBA" id="ARBA00022448"/>
    </source>
</evidence>
<comment type="caution">
    <text evidence="9">The sequence shown here is derived from an EMBL/GenBank/DDBJ whole genome shotgun (WGS) entry which is preliminary data.</text>
</comment>
<evidence type="ECO:0000256" key="4">
    <source>
        <dbReference type="ARBA" id="ARBA00022692"/>
    </source>
</evidence>
<dbReference type="InterPro" id="IPR035906">
    <property type="entry name" value="MetI-like_sf"/>
</dbReference>
<evidence type="ECO:0000256" key="5">
    <source>
        <dbReference type="ARBA" id="ARBA00022989"/>
    </source>
</evidence>
<dbReference type="InterPro" id="IPR050366">
    <property type="entry name" value="BP-dependent_transpt_permease"/>
</dbReference>
<comment type="subcellular location">
    <subcellularLocation>
        <location evidence="1 7">Cell membrane</location>
        <topology evidence="1 7">Multi-pass membrane protein</topology>
    </subcellularLocation>
</comment>
<evidence type="ECO:0000256" key="6">
    <source>
        <dbReference type="ARBA" id="ARBA00023136"/>
    </source>
</evidence>
<dbReference type="Gene3D" id="1.10.3720.10">
    <property type="entry name" value="MetI-like"/>
    <property type="match status" value="1"/>
</dbReference>
<dbReference type="SUPFAM" id="SSF161098">
    <property type="entry name" value="MetI-like"/>
    <property type="match status" value="1"/>
</dbReference>
<dbReference type="eggNOG" id="COG1173">
    <property type="taxonomic scope" value="Bacteria"/>
</dbReference>
<keyword evidence="5 7" id="KW-1133">Transmembrane helix</keyword>
<feature type="transmembrane region" description="Helical" evidence="7">
    <location>
        <begin position="111"/>
        <end position="134"/>
    </location>
</feature>
<dbReference type="PROSITE" id="PS50928">
    <property type="entry name" value="ABC_TM1"/>
    <property type="match status" value="1"/>
</dbReference>
<feature type="transmembrane region" description="Helical" evidence="7">
    <location>
        <begin position="15"/>
        <end position="36"/>
    </location>
</feature>
<keyword evidence="3" id="KW-1003">Cell membrane</keyword>
<protein>
    <submittedName>
        <fullName evidence="9">ABC transporter, permease protein</fullName>
    </submittedName>
</protein>
<dbReference type="InterPro" id="IPR025966">
    <property type="entry name" value="OppC_N"/>
</dbReference>
<dbReference type="GO" id="GO:0005886">
    <property type="term" value="C:plasma membrane"/>
    <property type="evidence" value="ECO:0007669"/>
    <property type="project" value="UniProtKB-SubCell"/>
</dbReference>
<comment type="similarity">
    <text evidence="7">Belongs to the binding-protein-dependent transport system permease family.</text>
</comment>
<gene>
    <name evidence="9" type="ORF">HMPREF0381_2228</name>
</gene>
<dbReference type="HOGENOM" id="CLU_028518_1_1_9"/>
<keyword evidence="2 7" id="KW-0813">Transport</keyword>
<dbReference type="AlphaFoldDB" id="E6LQJ3"/>
<dbReference type="InterPro" id="IPR000515">
    <property type="entry name" value="MetI-like"/>
</dbReference>
<dbReference type="PANTHER" id="PTHR43386">
    <property type="entry name" value="OLIGOPEPTIDE TRANSPORT SYSTEM PERMEASE PROTEIN APPC"/>
    <property type="match status" value="1"/>
</dbReference>
<dbReference type="CDD" id="cd06261">
    <property type="entry name" value="TM_PBP2"/>
    <property type="match status" value="1"/>
</dbReference>
<keyword evidence="4 7" id="KW-0812">Transmembrane</keyword>
<sequence length="283" mass="31152">MYHSDILKNMAKNKIAILSAMILICLVIICIFAPFLTPYDPNKQALNDRLLAPSMTHLWGTDQYGRDILTRCIYGCRISLSVGIISQLIATFIGYFLGVAAGYFGEIVDDIISFIIQVFSSFPFLLFAMALMYALGAGKVNLYLSLGFLSWAATARLIRSKVMEIKNQEYIQACKIDGGSNLRIILKHLLPNCIPMLIVSITLGIPNAILSEASLSYLGLGIPVPTASWGNMIAESQQFIRSNTYYSLFPGLCIIVTVMAFNMFGDGLRDALDPKLHSQKGGL</sequence>
<reference evidence="9 10" key="1">
    <citation type="submission" date="2010-12" db="EMBL/GenBank/DDBJ databases">
        <authorList>
            <person name="Muzny D."/>
            <person name="Qin X."/>
            <person name="Deng J."/>
            <person name="Jiang H."/>
            <person name="Liu Y."/>
            <person name="Qu J."/>
            <person name="Song X.-Z."/>
            <person name="Zhang L."/>
            <person name="Thornton R."/>
            <person name="Coyle M."/>
            <person name="Francisco L."/>
            <person name="Jackson L."/>
            <person name="Javaid M."/>
            <person name="Korchina V."/>
            <person name="Kovar C."/>
            <person name="Mata R."/>
            <person name="Mathew T."/>
            <person name="Ngo R."/>
            <person name="Nguyen L."/>
            <person name="Nguyen N."/>
            <person name="Okwuonu G."/>
            <person name="Ongeri F."/>
            <person name="Pham C."/>
            <person name="Simmons D."/>
            <person name="Wilczek-Boney K."/>
            <person name="Hale W."/>
            <person name="Jakkamsetti A."/>
            <person name="Pham P."/>
            <person name="Ruth R."/>
            <person name="San Lucas F."/>
            <person name="Warren J."/>
            <person name="Zhang J."/>
            <person name="Zhao Z."/>
            <person name="Zhou C."/>
            <person name="Zhu D."/>
            <person name="Lee S."/>
            <person name="Bess C."/>
            <person name="Blankenburg K."/>
            <person name="Forbes L."/>
            <person name="Fu Q."/>
            <person name="Gubbala S."/>
            <person name="Hirani K."/>
            <person name="Jayaseelan J.C."/>
            <person name="Lara F."/>
            <person name="Munidasa M."/>
            <person name="Palculict T."/>
            <person name="Patil S."/>
            <person name="Pu L.-L."/>
            <person name="Saada N."/>
            <person name="Tang L."/>
            <person name="Weissenberger G."/>
            <person name="Zhu Y."/>
            <person name="Hemphill L."/>
            <person name="Shang Y."/>
            <person name="Youmans B."/>
            <person name="Ayvaz T."/>
            <person name="Ross M."/>
            <person name="Santibanez J."/>
            <person name="Aqrawi P."/>
            <person name="Gross S."/>
            <person name="Joshi V."/>
            <person name="Fowler G."/>
            <person name="Nazareth L."/>
            <person name="Reid J."/>
            <person name="Worley K."/>
            <person name="Petrosino J."/>
            <person name="Highlander S."/>
            <person name="Gibbs R."/>
        </authorList>
    </citation>
    <scope>NUCLEOTIDE SEQUENCE [LARGE SCALE GENOMIC DNA]</scope>
    <source>
        <strain evidence="9 10">DSM 3986</strain>
    </source>
</reference>
<evidence type="ECO:0000313" key="9">
    <source>
        <dbReference type="EMBL" id="EFU75888.1"/>
    </source>
</evidence>
<dbReference type="GO" id="GO:0055085">
    <property type="term" value="P:transmembrane transport"/>
    <property type="evidence" value="ECO:0007669"/>
    <property type="project" value="InterPro"/>
</dbReference>
<evidence type="ECO:0000259" key="8">
    <source>
        <dbReference type="PROSITE" id="PS50928"/>
    </source>
</evidence>
<dbReference type="RefSeq" id="WP_008751992.1">
    <property type="nucleotide sequence ID" value="NZ_GL622296.1"/>
</dbReference>
<evidence type="ECO:0000313" key="10">
    <source>
        <dbReference type="Proteomes" id="UP000003434"/>
    </source>
</evidence>
<dbReference type="PANTHER" id="PTHR43386:SF1">
    <property type="entry name" value="D,D-DIPEPTIDE TRANSPORT SYSTEM PERMEASE PROTEIN DDPC-RELATED"/>
    <property type="match status" value="1"/>
</dbReference>
<dbReference type="Pfam" id="PF00528">
    <property type="entry name" value="BPD_transp_1"/>
    <property type="match status" value="1"/>
</dbReference>
<organism evidence="9 10">
    <name type="scientific">Lachnoanaerobaculum saburreum DSM 3986</name>
    <dbReference type="NCBI Taxonomy" id="887325"/>
    <lineage>
        <taxon>Bacteria</taxon>
        <taxon>Bacillati</taxon>
        <taxon>Bacillota</taxon>
        <taxon>Clostridia</taxon>
        <taxon>Lachnospirales</taxon>
        <taxon>Lachnospiraceae</taxon>
        <taxon>Lachnoanaerobaculum</taxon>
    </lineage>
</organism>
<evidence type="ECO:0000256" key="7">
    <source>
        <dbReference type="RuleBase" id="RU363032"/>
    </source>
</evidence>
<evidence type="ECO:0000256" key="3">
    <source>
        <dbReference type="ARBA" id="ARBA00022475"/>
    </source>
</evidence>
<feature type="transmembrane region" description="Helical" evidence="7">
    <location>
        <begin position="245"/>
        <end position="264"/>
    </location>
</feature>
<feature type="transmembrane region" description="Helical" evidence="7">
    <location>
        <begin position="84"/>
        <end position="104"/>
    </location>
</feature>